<dbReference type="AlphaFoldDB" id="A0A444WJ25"/>
<accession>A0A444WJ25</accession>
<keyword evidence="1" id="KW-0732">Signal</keyword>
<proteinExistence type="predicted"/>
<evidence type="ECO:0000313" key="3">
    <source>
        <dbReference type="Proteomes" id="UP000289775"/>
    </source>
</evidence>
<protein>
    <recommendedName>
        <fullName evidence="4">Repeat protein (TIGR03806 family)</fullName>
    </recommendedName>
</protein>
<organism evidence="2 3">
    <name type="scientific">Flavobacterium beibuense</name>
    <dbReference type="NCBI Taxonomy" id="657326"/>
    <lineage>
        <taxon>Bacteria</taxon>
        <taxon>Pseudomonadati</taxon>
        <taxon>Bacteroidota</taxon>
        <taxon>Flavobacteriia</taxon>
        <taxon>Flavobacteriales</taxon>
        <taxon>Flavobacteriaceae</taxon>
        <taxon>Flavobacterium</taxon>
    </lineage>
</organism>
<gene>
    <name evidence="2" type="ORF">NU09_0387</name>
</gene>
<feature type="signal peptide" evidence="1">
    <location>
        <begin position="1"/>
        <end position="22"/>
    </location>
</feature>
<dbReference type="Proteomes" id="UP000289775">
    <property type="component" value="Unassembled WGS sequence"/>
</dbReference>
<dbReference type="PROSITE" id="PS51257">
    <property type="entry name" value="PROKAR_LIPOPROTEIN"/>
    <property type="match status" value="1"/>
</dbReference>
<evidence type="ECO:0000256" key="1">
    <source>
        <dbReference type="SAM" id="SignalP"/>
    </source>
</evidence>
<evidence type="ECO:0000313" key="2">
    <source>
        <dbReference type="EMBL" id="RYJ45795.1"/>
    </source>
</evidence>
<evidence type="ECO:0008006" key="4">
    <source>
        <dbReference type="Google" id="ProtNLM"/>
    </source>
</evidence>
<reference evidence="2 3" key="1">
    <citation type="submission" date="2014-12" db="EMBL/GenBank/DDBJ databases">
        <title>Genome sequence of Flavobacterium beibuense RSKm HC5.</title>
        <authorList>
            <person name="Kim J.F."/>
            <person name="Song J.Y."/>
            <person name="Kwak M.-J."/>
            <person name="Lee S.-W."/>
        </authorList>
    </citation>
    <scope>NUCLEOTIDE SEQUENCE [LARGE SCALE GENOMIC DNA]</scope>
    <source>
        <strain evidence="2 3">RSKm HC5</strain>
    </source>
</reference>
<dbReference type="OrthoDB" id="338827at2"/>
<dbReference type="RefSeq" id="WP_129749555.1">
    <property type="nucleotide sequence ID" value="NZ_JUIW01000001.1"/>
</dbReference>
<feature type="chain" id="PRO_5019407667" description="Repeat protein (TIGR03806 family)" evidence="1">
    <location>
        <begin position="23"/>
        <end position="364"/>
    </location>
</feature>
<name>A0A444WJ25_9FLAO</name>
<sequence>MRKLYFLSAFIILLATTSIIISCGSDDSDNYTELPEVSPVVLDLAAVPYPTLSDYNFYEGDLKNLEPVYGVLPYDLNSSLFTDYALKKRFVWMPDTTTATYTSDGAVPNFPTGTVLIKNFYYENIGTQNATRILETRLLIKKQSGWIFANYVWNGDQTEAYLDMEGSTVRMSWNHNGTPKTINYKIPSEADCALCHTFNGQLSPIGPKPQNLNKSYNYNDGVKNQITKWIEAGYLNSAPSQIISTVDWKDDTQPLELRVRSYLDVNCAHCHTEGAYCGYTPMNFAFNQTSDPVNLGVCVPPSDFATNGEPYLISGQNIQESLIYYRMNNTIPSEMMPLRGRTVVDEEAMLMMEEWINSLQTSCQ</sequence>
<comment type="caution">
    <text evidence="2">The sequence shown here is derived from an EMBL/GenBank/DDBJ whole genome shotgun (WGS) entry which is preliminary data.</text>
</comment>
<dbReference type="EMBL" id="JUIW01000001">
    <property type="protein sequence ID" value="RYJ45795.1"/>
    <property type="molecule type" value="Genomic_DNA"/>
</dbReference>
<keyword evidence="3" id="KW-1185">Reference proteome</keyword>